<reference evidence="2 3" key="1">
    <citation type="journal article" date="2018" name="Pathog. Dis.">
        <title>Whole-genome sequencing based characterization of antimicrobial resistance in Enterococcus.</title>
        <authorList>
            <person name="Tyson G."/>
        </authorList>
    </citation>
    <scope>NUCLEOTIDE SEQUENCE [LARGE SCALE GENOMIC DNA]</scope>
    <source>
        <strain evidence="2 3">CVM N55263</strain>
    </source>
</reference>
<dbReference type="AlphaFoldDB" id="A0A2S7RSQ1"/>
<protein>
    <submittedName>
        <fullName evidence="2">Lipase</fullName>
    </submittedName>
</protein>
<dbReference type="Proteomes" id="UP000237934">
    <property type="component" value="Unassembled WGS sequence"/>
</dbReference>
<evidence type="ECO:0000313" key="2">
    <source>
        <dbReference type="EMBL" id="PQF22676.1"/>
    </source>
</evidence>
<dbReference type="RefSeq" id="WP_104871984.1">
    <property type="nucleotide sequence ID" value="NZ_PUAP01000028.1"/>
</dbReference>
<dbReference type="EMBL" id="PUAP01000028">
    <property type="protein sequence ID" value="PQF22676.1"/>
    <property type="molecule type" value="Genomic_DNA"/>
</dbReference>
<dbReference type="InterPro" id="IPR029058">
    <property type="entry name" value="AB_hydrolase_fold"/>
</dbReference>
<sequence length="414" mass="47094">MILTDENYRYLSEYIYWTDPKHPKHNKNFREGSIKFICGKKFKILKLKENSKTDGMQAMAVAPLDEKGNVDTSRVVISYAGTNTSDIKDIETDLRTIAGLFDKSDSPAVSLVTRQARFSGQLTSATEFAKEVKNEYKDAEISTTGHSLGQYLALYVAAENQWKNVGFNGPDPYELLSPEAKKWIKENPGMLTNYRNRGDFIGNLMGDGTGAEIKVSMEMGLINPLDYHDLDDWRFDEQGNLIIPENDYNIKASTQQEKHKAMGDFSSHLGTLKKWREKFTASGGHLSANERIYLNHSQTKVVVETMGRKTKSAMEEVIRINQSSIERIEMNWAEEVRRAEHAAPSLTAWEVKETLASVGVTWETHVMTPKEKCQQRIQKARRKGERYDELAKEIKNKIDDLVARDQELANQLKG</sequence>
<proteinExistence type="predicted"/>
<evidence type="ECO:0000256" key="1">
    <source>
        <dbReference type="SAM" id="Coils"/>
    </source>
</evidence>
<feature type="coiled-coil region" evidence="1">
    <location>
        <begin position="370"/>
        <end position="411"/>
    </location>
</feature>
<evidence type="ECO:0000313" key="3">
    <source>
        <dbReference type="Proteomes" id="UP000237934"/>
    </source>
</evidence>
<accession>A0A2S7RSQ1</accession>
<name>A0A2S7RSQ1_ENTMU</name>
<keyword evidence="1" id="KW-0175">Coiled coil</keyword>
<dbReference type="SUPFAM" id="SSF53474">
    <property type="entry name" value="alpha/beta-Hydrolases"/>
    <property type="match status" value="1"/>
</dbReference>
<gene>
    <name evidence="2" type="ORF">CUS89_09810</name>
</gene>
<dbReference type="Gene3D" id="3.40.50.1820">
    <property type="entry name" value="alpha/beta hydrolase"/>
    <property type="match status" value="1"/>
</dbReference>
<comment type="caution">
    <text evidence="2">The sequence shown here is derived from an EMBL/GenBank/DDBJ whole genome shotgun (WGS) entry which is preliminary data.</text>
</comment>
<organism evidence="2 3">
    <name type="scientific">Enterococcus mundtii</name>
    <dbReference type="NCBI Taxonomy" id="53346"/>
    <lineage>
        <taxon>Bacteria</taxon>
        <taxon>Bacillati</taxon>
        <taxon>Bacillota</taxon>
        <taxon>Bacilli</taxon>
        <taxon>Lactobacillales</taxon>
        <taxon>Enterococcaceae</taxon>
        <taxon>Enterococcus</taxon>
    </lineage>
</organism>